<protein>
    <submittedName>
        <fullName evidence="6">FAD-binding protein</fullName>
    </submittedName>
</protein>
<gene>
    <name evidence="6" type="ORF">C0V82_02435</name>
</gene>
<keyword evidence="3" id="KW-0274">FAD</keyword>
<organism evidence="6 7">
    <name type="scientific">Niveispirillum cyanobacteriorum</name>
    <dbReference type="NCBI Taxonomy" id="1612173"/>
    <lineage>
        <taxon>Bacteria</taxon>
        <taxon>Pseudomonadati</taxon>
        <taxon>Pseudomonadota</taxon>
        <taxon>Alphaproteobacteria</taxon>
        <taxon>Rhodospirillales</taxon>
        <taxon>Azospirillaceae</taxon>
        <taxon>Niveispirillum</taxon>
    </lineage>
</organism>
<sequence>MVGSLPIMRAILAQSQALLLNRREVMAGAAATAMVLPTLAQTATAAETLVDDASHMNQTPVFSHWITKPPDRDILIDRLRRELKDAKAARRPVAIAGARHSMGGQSIPKDGHAIQLNIPDLEIDRAGNRYHTGAGARWDQVVAALDPVGLSPLIMQSNDDFAVGSTLCVNAHGWPIPHGPFGDSVRSFRLMLADGEIITCSPTENAELFQAAIGGYGLLGIVLDLELDAAENTLLEAQAQVMPAEQFGAALQAAARSGGKVDMAYGRLSLSRENFLREALLVTYGRKPGAGTPPAATVGGFISNVSRHVFRAQIGSDFWKRQRWTIERRFKPGTDTRNTLLNEPVSSLGPAGQGRTDILHEYFVPPARFADFMAACRRHIPGSGQDLLNVTLRYLAPDRRSLLAYAPDERVAAVMLFSQTRDADGDAAMARMTRALIDEVLAIGGCYYLPYRLHATAEQMHRAYPGLDRFLALKRQHDPGLLFRNRLWDHYLAAT</sequence>
<dbReference type="InterPro" id="IPR016169">
    <property type="entry name" value="FAD-bd_PCMH_sub2"/>
</dbReference>
<dbReference type="PANTHER" id="PTHR13878:SF53">
    <property type="entry name" value="CYTOKININ DEHYDROGENASE 6"/>
    <property type="match status" value="1"/>
</dbReference>
<dbReference type="Gene3D" id="1.10.45.10">
    <property type="entry name" value="Vanillyl-alcohol Oxidase, Chain A, domain 4"/>
    <property type="match status" value="1"/>
</dbReference>
<dbReference type="Pfam" id="PF01565">
    <property type="entry name" value="FAD_binding_4"/>
    <property type="match status" value="1"/>
</dbReference>
<dbReference type="InterPro" id="IPR016166">
    <property type="entry name" value="FAD-bd_PCMH"/>
</dbReference>
<dbReference type="Proteomes" id="UP000234752">
    <property type="component" value="Chromosome eg_1"/>
</dbReference>
<evidence type="ECO:0000256" key="1">
    <source>
        <dbReference type="ARBA" id="ARBA00005466"/>
    </source>
</evidence>
<proteinExistence type="inferred from homology"/>
<keyword evidence="7" id="KW-1185">Reference proteome</keyword>
<evidence type="ECO:0000313" key="7">
    <source>
        <dbReference type="Proteomes" id="UP000234752"/>
    </source>
</evidence>
<dbReference type="PANTHER" id="PTHR13878">
    <property type="entry name" value="GULONOLACTONE OXIDASE"/>
    <property type="match status" value="1"/>
</dbReference>
<dbReference type="InterPro" id="IPR036318">
    <property type="entry name" value="FAD-bd_PCMH-like_sf"/>
</dbReference>
<keyword evidence="2" id="KW-0285">Flavoprotein</keyword>
<dbReference type="PROSITE" id="PS51387">
    <property type="entry name" value="FAD_PCMH"/>
    <property type="match status" value="1"/>
</dbReference>
<dbReference type="SUPFAM" id="SSF55103">
    <property type="entry name" value="FAD-linked oxidases, C-terminal domain"/>
    <property type="match status" value="1"/>
</dbReference>
<dbReference type="AlphaFoldDB" id="A0A2K9N7V9"/>
<evidence type="ECO:0000313" key="6">
    <source>
        <dbReference type="EMBL" id="AUN29233.1"/>
    </source>
</evidence>
<dbReference type="GO" id="GO:0016491">
    <property type="term" value="F:oxidoreductase activity"/>
    <property type="evidence" value="ECO:0007669"/>
    <property type="project" value="UniProtKB-KW"/>
</dbReference>
<dbReference type="InterPro" id="IPR006094">
    <property type="entry name" value="Oxid_FAD_bind_N"/>
</dbReference>
<reference evidence="6 7" key="1">
    <citation type="submission" date="2017-12" db="EMBL/GenBank/DDBJ databases">
        <title>Genomes of bacteria within cyanobacterial aggregates.</title>
        <authorList>
            <person name="Cai H."/>
        </authorList>
    </citation>
    <scope>NUCLEOTIDE SEQUENCE [LARGE SCALE GENOMIC DNA]</scope>
    <source>
        <strain evidence="6 7">TH16</strain>
    </source>
</reference>
<dbReference type="EMBL" id="CP025611">
    <property type="protein sequence ID" value="AUN29233.1"/>
    <property type="molecule type" value="Genomic_DNA"/>
</dbReference>
<dbReference type="SUPFAM" id="SSF56176">
    <property type="entry name" value="FAD-binding/transporter-associated domain-like"/>
    <property type="match status" value="1"/>
</dbReference>
<comment type="similarity">
    <text evidence="1">Belongs to the oxygen-dependent FAD-linked oxidoreductase family.</text>
</comment>
<dbReference type="InterPro" id="IPR050432">
    <property type="entry name" value="FAD-linked_Oxidoreductases_BP"/>
</dbReference>
<dbReference type="InterPro" id="IPR016164">
    <property type="entry name" value="FAD-linked_Oxase-like_C"/>
</dbReference>
<dbReference type="InterPro" id="IPR016171">
    <property type="entry name" value="Vanillyl_alc_oxidase_C-sub2"/>
</dbReference>
<dbReference type="GO" id="GO:0071949">
    <property type="term" value="F:FAD binding"/>
    <property type="evidence" value="ECO:0007669"/>
    <property type="project" value="InterPro"/>
</dbReference>
<dbReference type="KEGG" id="ncb:C0V82_02435"/>
<evidence type="ECO:0000256" key="4">
    <source>
        <dbReference type="ARBA" id="ARBA00023002"/>
    </source>
</evidence>
<dbReference type="OrthoDB" id="143770at2"/>
<evidence type="ECO:0000256" key="3">
    <source>
        <dbReference type="ARBA" id="ARBA00022827"/>
    </source>
</evidence>
<evidence type="ECO:0000256" key="2">
    <source>
        <dbReference type="ARBA" id="ARBA00022630"/>
    </source>
</evidence>
<feature type="domain" description="FAD-binding PCMH-type" evidence="5">
    <location>
        <begin position="58"/>
        <end position="232"/>
    </location>
</feature>
<evidence type="ECO:0000259" key="5">
    <source>
        <dbReference type="PROSITE" id="PS51387"/>
    </source>
</evidence>
<dbReference type="Gene3D" id="3.30.465.10">
    <property type="match status" value="1"/>
</dbReference>
<keyword evidence="4" id="KW-0560">Oxidoreductase</keyword>
<accession>A0A2K9N7V9</accession>
<name>A0A2K9N7V9_9PROT</name>